<dbReference type="InterPro" id="IPR013268">
    <property type="entry name" value="UTP16"/>
</dbReference>
<organism evidence="2 3">
    <name type="scientific">Fusarium albosuccineum</name>
    <dbReference type="NCBI Taxonomy" id="1237068"/>
    <lineage>
        <taxon>Eukaryota</taxon>
        <taxon>Fungi</taxon>
        <taxon>Dikarya</taxon>
        <taxon>Ascomycota</taxon>
        <taxon>Pezizomycotina</taxon>
        <taxon>Sordariomycetes</taxon>
        <taxon>Hypocreomycetidae</taxon>
        <taxon>Hypocreales</taxon>
        <taxon>Nectriaceae</taxon>
        <taxon>Fusarium</taxon>
        <taxon>Fusarium decemcellulare species complex</taxon>
    </lineage>
</organism>
<dbReference type="AlphaFoldDB" id="A0A8H4KNL5"/>
<comment type="caution">
    <text evidence="2">The sequence shown here is derived from an EMBL/GenBank/DDBJ whole genome shotgun (WGS) entry which is preliminary data.</text>
</comment>
<feature type="region of interest" description="Disordered" evidence="1">
    <location>
        <begin position="1"/>
        <end position="236"/>
    </location>
</feature>
<dbReference type="GO" id="GO:0030515">
    <property type="term" value="F:snoRNA binding"/>
    <property type="evidence" value="ECO:0007669"/>
    <property type="project" value="InterPro"/>
</dbReference>
<evidence type="ECO:0000313" key="2">
    <source>
        <dbReference type="EMBL" id="KAF4452458.1"/>
    </source>
</evidence>
<dbReference type="OrthoDB" id="5245631at2759"/>
<protein>
    <submittedName>
        <fullName evidence="2">U3 snoRNA associated</fullName>
    </submittedName>
</protein>
<feature type="compositionally biased region" description="Basic and acidic residues" evidence="1">
    <location>
        <begin position="221"/>
        <end position="233"/>
    </location>
</feature>
<feature type="compositionally biased region" description="Acidic residues" evidence="1">
    <location>
        <begin position="85"/>
        <end position="100"/>
    </location>
</feature>
<name>A0A8H4KNL5_9HYPO</name>
<dbReference type="GO" id="GO:0006364">
    <property type="term" value="P:rRNA processing"/>
    <property type="evidence" value="ECO:0007669"/>
    <property type="project" value="InterPro"/>
</dbReference>
<sequence length="281" mass="31016">MAPARTRKRRSDQSVVVDPIAESSASEDIKNQHDLPVRSKDSDSGRSAEPVSVPAKGTMMVFGDDDDEAAAPAPTVSSKPVVQVPEEEEEEGEDSDDEAPEAVSTAKVASDVKKSTQAAQKAAQEEAATQKRKRRERDALFKQQAEERKKLKEESGAAEDILAQEAESGEVSSQRKRAARGPNLLPDKYLADSSSEDEESVDYDSTVARPRKRRVATVERNLARQDRGPKDEMVGSTVYRVTKKADERMVPKLRKHARSSKDLLLKRNRSVAKPRSGFFVK</sequence>
<evidence type="ECO:0000313" key="3">
    <source>
        <dbReference type="Proteomes" id="UP000554235"/>
    </source>
</evidence>
<dbReference type="Pfam" id="PF08297">
    <property type="entry name" value="U3_snoRNA_assoc"/>
    <property type="match status" value="1"/>
</dbReference>
<feature type="compositionally biased region" description="Basic and acidic residues" evidence="1">
    <location>
        <begin position="136"/>
        <end position="155"/>
    </location>
</feature>
<evidence type="ECO:0000256" key="1">
    <source>
        <dbReference type="SAM" id="MobiDB-lite"/>
    </source>
</evidence>
<feature type="compositionally biased region" description="Low complexity" evidence="1">
    <location>
        <begin position="70"/>
        <end position="84"/>
    </location>
</feature>
<gene>
    <name evidence="2" type="ORF">FALBO_16165</name>
</gene>
<accession>A0A8H4KNL5</accession>
<feature type="compositionally biased region" description="Basic residues" evidence="1">
    <location>
        <begin position="1"/>
        <end position="10"/>
    </location>
</feature>
<proteinExistence type="predicted"/>
<dbReference type="Proteomes" id="UP000554235">
    <property type="component" value="Unassembled WGS sequence"/>
</dbReference>
<reference evidence="2 3" key="1">
    <citation type="submission" date="2020-01" db="EMBL/GenBank/DDBJ databases">
        <title>Identification and distribution of gene clusters putatively required for synthesis of sphingolipid metabolism inhibitors in phylogenetically diverse species of the filamentous fungus Fusarium.</title>
        <authorList>
            <person name="Kim H.-S."/>
            <person name="Busman M."/>
            <person name="Brown D.W."/>
            <person name="Divon H."/>
            <person name="Uhlig S."/>
            <person name="Proctor R.H."/>
        </authorList>
    </citation>
    <scope>NUCLEOTIDE SEQUENCE [LARGE SCALE GENOMIC DNA]</scope>
    <source>
        <strain evidence="2 3">NRRL 20459</strain>
    </source>
</reference>
<dbReference type="EMBL" id="JAADYS010002970">
    <property type="protein sequence ID" value="KAF4452458.1"/>
    <property type="molecule type" value="Genomic_DNA"/>
</dbReference>
<feature type="compositionally biased region" description="Basic and acidic residues" evidence="1">
    <location>
        <begin position="27"/>
        <end position="46"/>
    </location>
</feature>
<feature type="compositionally biased region" description="Low complexity" evidence="1">
    <location>
        <begin position="116"/>
        <end position="127"/>
    </location>
</feature>
<keyword evidence="3" id="KW-1185">Reference proteome</keyword>